<dbReference type="Proteomes" id="UP000749646">
    <property type="component" value="Unassembled WGS sequence"/>
</dbReference>
<dbReference type="GO" id="GO:0000077">
    <property type="term" value="P:DNA damage checkpoint signaling"/>
    <property type="evidence" value="ECO:0007669"/>
    <property type="project" value="TreeGrafter"/>
</dbReference>
<feature type="compositionally biased region" description="Polar residues" evidence="4">
    <location>
        <begin position="218"/>
        <end position="235"/>
    </location>
</feature>
<dbReference type="PANTHER" id="PTHR15321">
    <property type="entry name" value="TUMOR SUPPRESSOR P53-BINDING PROTEIN 1"/>
    <property type="match status" value="1"/>
</dbReference>
<feature type="compositionally biased region" description="Basic and acidic residues" evidence="4">
    <location>
        <begin position="113"/>
        <end position="122"/>
    </location>
</feature>
<feature type="compositionally biased region" description="Polar residues" evidence="4">
    <location>
        <begin position="588"/>
        <end position="603"/>
    </location>
</feature>
<evidence type="ECO:0000256" key="3">
    <source>
        <dbReference type="ARBA" id="ARBA00023242"/>
    </source>
</evidence>
<feature type="compositionally biased region" description="Low complexity" evidence="4">
    <location>
        <begin position="1"/>
        <end position="14"/>
    </location>
</feature>
<dbReference type="EMBL" id="JAAAHW010003554">
    <property type="protein sequence ID" value="KAF9982684.1"/>
    <property type="molecule type" value="Genomic_DNA"/>
</dbReference>
<dbReference type="CDD" id="cd17745">
    <property type="entry name" value="BRCT_p53bp1_rpt1"/>
    <property type="match status" value="1"/>
</dbReference>
<proteinExistence type="predicted"/>
<evidence type="ECO:0000256" key="2">
    <source>
        <dbReference type="ARBA" id="ARBA00022763"/>
    </source>
</evidence>
<dbReference type="GO" id="GO:0042393">
    <property type="term" value="F:histone binding"/>
    <property type="evidence" value="ECO:0007669"/>
    <property type="project" value="TreeGrafter"/>
</dbReference>
<feature type="compositionally biased region" description="Low complexity" evidence="4">
    <location>
        <begin position="56"/>
        <end position="83"/>
    </location>
</feature>
<accession>A0A9P6M9M2</accession>
<dbReference type="Pfam" id="PF18428">
    <property type="entry name" value="BRCT_3"/>
    <property type="match status" value="1"/>
</dbReference>
<comment type="caution">
    <text evidence="6">The sequence shown here is derived from an EMBL/GenBank/DDBJ whole genome shotgun (WGS) entry which is preliminary data.</text>
</comment>
<feature type="compositionally biased region" description="Low complexity" evidence="4">
    <location>
        <begin position="872"/>
        <end position="881"/>
    </location>
</feature>
<reference evidence="6" key="1">
    <citation type="journal article" date="2020" name="Fungal Divers.">
        <title>Resolving the Mortierellaceae phylogeny through synthesis of multi-gene phylogenetics and phylogenomics.</title>
        <authorList>
            <person name="Vandepol N."/>
            <person name="Liber J."/>
            <person name="Desiro A."/>
            <person name="Na H."/>
            <person name="Kennedy M."/>
            <person name="Barry K."/>
            <person name="Grigoriev I.V."/>
            <person name="Miller A.N."/>
            <person name="O'Donnell K."/>
            <person name="Stajich J.E."/>
            <person name="Bonito G."/>
        </authorList>
    </citation>
    <scope>NUCLEOTIDE SEQUENCE</scope>
    <source>
        <strain evidence="6">MES-2147</strain>
    </source>
</reference>
<feature type="region of interest" description="Disordered" evidence="4">
    <location>
        <begin position="335"/>
        <end position="401"/>
    </location>
</feature>
<dbReference type="PROSITE" id="PS50172">
    <property type="entry name" value="BRCT"/>
    <property type="match status" value="2"/>
</dbReference>
<dbReference type="SMART" id="SM00292">
    <property type="entry name" value="BRCT"/>
    <property type="match status" value="2"/>
</dbReference>
<dbReference type="InterPro" id="IPR047249">
    <property type="entry name" value="BRCT_p53bp1-like_rpt1"/>
</dbReference>
<keyword evidence="7" id="KW-1185">Reference proteome</keyword>
<feature type="compositionally biased region" description="Low complexity" evidence="4">
    <location>
        <begin position="184"/>
        <end position="215"/>
    </location>
</feature>
<dbReference type="Gene3D" id="2.30.30.140">
    <property type="match status" value="1"/>
</dbReference>
<dbReference type="PANTHER" id="PTHR15321:SF3">
    <property type="entry name" value="TP53-BINDING PROTEIN 1"/>
    <property type="match status" value="1"/>
</dbReference>
<comment type="subcellular location">
    <subcellularLocation>
        <location evidence="1">Nucleus</location>
    </subcellularLocation>
</comment>
<feature type="region of interest" description="Disordered" evidence="4">
    <location>
        <begin position="417"/>
        <end position="698"/>
    </location>
</feature>
<feature type="compositionally biased region" description="Polar residues" evidence="4">
    <location>
        <begin position="430"/>
        <end position="444"/>
    </location>
</feature>
<protein>
    <recommendedName>
        <fullName evidence="5">BRCT domain-containing protein</fullName>
    </recommendedName>
</protein>
<feature type="compositionally biased region" description="Polar residues" evidence="4">
    <location>
        <begin position="97"/>
        <end position="111"/>
    </location>
</feature>
<dbReference type="AlphaFoldDB" id="A0A9P6M9M2"/>
<keyword evidence="2" id="KW-0227">DNA damage</keyword>
<feature type="compositionally biased region" description="Low complexity" evidence="4">
    <location>
        <begin position="843"/>
        <end position="859"/>
    </location>
</feature>
<dbReference type="InterPro" id="IPR047252">
    <property type="entry name" value="TP53BP1-like"/>
</dbReference>
<keyword evidence="3" id="KW-0539">Nucleus</keyword>
<organism evidence="6 7">
    <name type="scientific">Modicella reniformis</name>
    <dbReference type="NCBI Taxonomy" id="1440133"/>
    <lineage>
        <taxon>Eukaryota</taxon>
        <taxon>Fungi</taxon>
        <taxon>Fungi incertae sedis</taxon>
        <taxon>Mucoromycota</taxon>
        <taxon>Mortierellomycotina</taxon>
        <taxon>Mortierellomycetes</taxon>
        <taxon>Mortierellales</taxon>
        <taxon>Mortierellaceae</taxon>
        <taxon>Modicella</taxon>
    </lineage>
</organism>
<dbReference type="InterPro" id="IPR001357">
    <property type="entry name" value="BRCT_dom"/>
</dbReference>
<feature type="compositionally biased region" description="Low complexity" evidence="4">
    <location>
        <begin position="496"/>
        <end position="522"/>
    </location>
</feature>
<dbReference type="SUPFAM" id="SSF52113">
    <property type="entry name" value="BRCT domain"/>
    <property type="match status" value="2"/>
</dbReference>
<evidence type="ECO:0000259" key="5">
    <source>
        <dbReference type="PROSITE" id="PS50172"/>
    </source>
</evidence>
<feature type="domain" description="BRCT" evidence="5">
    <location>
        <begin position="1020"/>
        <end position="1112"/>
    </location>
</feature>
<dbReference type="GO" id="GO:0005634">
    <property type="term" value="C:nucleus"/>
    <property type="evidence" value="ECO:0007669"/>
    <property type="project" value="UniProtKB-SubCell"/>
</dbReference>
<feature type="compositionally biased region" description="Polar residues" evidence="4">
    <location>
        <begin position="683"/>
        <end position="692"/>
    </location>
</feature>
<feature type="compositionally biased region" description="Polar residues" evidence="4">
    <location>
        <begin position="139"/>
        <end position="183"/>
    </location>
</feature>
<dbReference type="InterPro" id="IPR047250">
    <property type="entry name" value="BRCT_p53bp1-like_rpt2"/>
</dbReference>
<sequence>MSSPPKGKSASKSPPILPAEFLAPSPPRATKNSSSDVGVLKLPNQISQNEDRLSKPLSQSREQPSSSESGGSGSRSLSSSELPFLDESPASYPVGDQYTQGSSLSTASQSDPRIPRYTRDLHESESHAVDVFSLQSVGAAENTSDTGISQSHHSANNSYSAQNVSDESGSNKTNNSFGTNTSGSMNSRSSDSQLSDMSFSNNIDTSTPRPTSGRRSSQKSASLDSEKGSSSQPLSPTLRAMKYRQRQMSQETRLGDPGPSQSKPFPVIPENDVLVITDDPSQCTEVFGSDPSHDDIEAAFAAVVEVHKEPSTSQDIIEVRDEEEDVPVVLGTAEESDVVKEESATSQDAIDPVGSAPQLTKIKRRGRSARVSNSLSESSKQIYEYMSSDDEEISRSMQGNGLDLQISQSQANIVVSLPSLPSRSRRTSVNISGVSTPGSTSLASISKDRILPSSSSSSSNTKTTSRDDAPTDPKAAITDEGSTELVSGRQEIPGASSTSDNSSTRQSTPPTSQSGVISPQRRGQPRRSSRPAPLNSQDLFTSQSTNSPHPPPESETDHEFPVTPKRRRVKPVEPSVAQVASYAESQEFWESSETTGPQSQEQGARSRSRSRDISSFPEGIPSDQDFDDQGPSESKFGYESPLEDGPPSPTTRPRLGSSSPSFKVPPSPSTSRIRESRRRGSSQHSEPITPTRRNSRRIHSATEALRMYKVDDAVWAQWRKMYYAGRVARKEHTRYDIRFLDGDINTCTLNEMRPLRLRLGAHVMAQKPEVRDQSAIVEGVHMAADPMQSRVDVRFKDHVEANLPLVDISLTMEMMAELDKDMDWDQETVHFSQQAIPPIAEASTTLSRQSSSVSAAPSTPRKNRGKAPIVERSLSSSSTPSRRGRTDSLQGPIQSTLTRSGKDLFKEMSFVLSLSGFSGNKDLERDVATKIKAGGGTVMDDFSFVVGVQRTGQSSIFLISYSVVRTEKYLEALALNVPRLSYRWIESCSEARQLLPYQSYLLPTGHSKELDTTVSSTPYNDNGVFDGMQIGLCGLTPANRNKWERIVRSAGATTIAITAKSGPKNCGFIVFFSIKAHQQYSASNTAVPSLSEEWIIQCLINQRVVAIKGHPSYTDLEKKGPTASSFPSFPGGGAGALFPSTT</sequence>
<feature type="region of interest" description="Disordered" evidence="4">
    <location>
        <begin position="1"/>
        <end position="122"/>
    </location>
</feature>
<dbReference type="CDD" id="cd04508">
    <property type="entry name" value="Tudor_SF"/>
    <property type="match status" value="1"/>
</dbReference>
<dbReference type="CDD" id="cd17724">
    <property type="entry name" value="BRCT_p53bp1_rpt2"/>
    <property type="match status" value="1"/>
</dbReference>
<evidence type="ECO:0000313" key="6">
    <source>
        <dbReference type="EMBL" id="KAF9982684.1"/>
    </source>
</evidence>
<feature type="region of interest" description="Disordered" evidence="4">
    <location>
        <begin position="843"/>
        <end position="895"/>
    </location>
</feature>
<dbReference type="GO" id="GO:0045944">
    <property type="term" value="P:positive regulation of transcription by RNA polymerase II"/>
    <property type="evidence" value="ECO:0007669"/>
    <property type="project" value="TreeGrafter"/>
</dbReference>
<feature type="region of interest" description="Disordered" evidence="4">
    <location>
        <begin position="139"/>
        <end position="267"/>
    </location>
</feature>
<evidence type="ECO:0000256" key="1">
    <source>
        <dbReference type="ARBA" id="ARBA00004123"/>
    </source>
</evidence>
<dbReference type="Gene3D" id="3.40.50.10190">
    <property type="entry name" value="BRCT domain"/>
    <property type="match status" value="2"/>
</dbReference>
<feature type="domain" description="BRCT" evidence="5">
    <location>
        <begin position="900"/>
        <end position="1002"/>
    </location>
</feature>
<feature type="compositionally biased region" description="Polar residues" evidence="4">
    <location>
        <begin position="370"/>
        <end position="381"/>
    </location>
</feature>
<dbReference type="InterPro" id="IPR036420">
    <property type="entry name" value="BRCT_dom_sf"/>
</dbReference>
<evidence type="ECO:0000313" key="7">
    <source>
        <dbReference type="Proteomes" id="UP000749646"/>
    </source>
</evidence>
<evidence type="ECO:0000256" key="4">
    <source>
        <dbReference type="SAM" id="MobiDB-lite"/>
    </source>
</evidence>
<name>A0A9P6M9M2_9FUNG</name>
<gene>
    <name evidence="6" type="ORF">BGZ65_002587</name>
</gene>
<feature type="compositionally biased region" description="Polar residues" evidence="4">
    <location>
        <begin position="534"/>
        <end position="547"/>
    </location>
</feature>
<dbReference type="OrthoDB" id="129353at2759"/>